<dbReference type="OrthoDB" id="6725016at2759"/>
<dbReference type="PANTHER" id="PTHR37445:SF3">
    <property type="entry name" value="ZINC FINGER PHD-TYPE DOMAIN-CONTAINING PROTEIN"/>
    <property type="match status" value="1"/>
</dbReference>
<reference evidence="1" key="1">
    <citation type="submission" date="2022-03" db="EMBL/GenBank/DDBJ databases">
        <authorList>
            <person name="Sayadi A."/>
        </authorList>
    </citation>
    <scope>NUCLEOTIDE SEQUENCE</scope>
</reference>
<proteinExistence type="predicted"/>
<dbReference type="Proteomes" id="UP001152888">
    <property type="component" value="Unassembled WGS sequence"/>
</dbReference>
<evidence type="ECO:0000313" key="1">
    <source>
        <dbReference type="EMBL" id="CAH1961301.1"/>
    </source>
</evidence>
<accession>A0A9P0JUW7</accession>
<protein>
    <submittedName>
        <fullName evidence="1">Uncharacterized protein</fullName>
    </submittedName>
</protein>
<keyword evidence="2" id="KW-1185">Reference proteome</keyword>
<dbReference type="AlphaFoldDB" id="A0A9P0JUW7"/>
<comment type="caution">
    <text evidence="1">The sequence shown here is derived from an EMBL/GenBank/DDBJ whole genome shotgun (WGS) entry which is preliminary data.</text>
</comment>
<organism evidence="1 2">
    <name type="scientific">Acanthoscelides obtectus</name>
    <name type="common">Bean weevil</name>
    <name type="synonym">Bruchus obtectus</name>
    <dbReference type="NCBI Taxonomy" id="200917"/>
    <lineage>
        <taxon>Eukaryota</taxon>
        <taxon>Metazoa</taxon>
        <taxon>Ecdysozoa</taxon>
        <taxon>Arthropoda</taxon>
        <taxon>Hexapoda</taxon>
        <taxon>Insecta</taxon>
        <taxon>Pterygota</taxon>
        <taxon>Neoptera</taxon>
        <taxon>Endopterygota</taxon>
        <taxon>Coleoptera</taxon>
        <taxon>Polyphaga</taxon>
        <taxon>Cucujiformia</taxon>
        <taxon>Chrysomeloidea</taxon>
        <taxon>Chrysomelidae</taxon>
        <taxon>Bruchinae</taxon>
        <taxon>Bruchini</taxon>
        <taxon>Acanthoscelides</taxon>
    </lineage>
</organism>
<dbReference type="EMBL" id="CAKOFQ010006694">
    <property type="protein sequence ID" value="CAH1961301.1"/>
    <property type="molecule type" value="Genomic_DNA"/>
</dbReference>
<sequence length="184" mass="20787">MGGDINALKAAIVALQNEVKALSTKNNDTKMSDSQFEDIVQEVSERQNRRCNVIIFGLKEQNGATKDDKAVLEKSEVVKVLTHITPSITVTNIRRLGKFDENRTIGRPIKVTLANVEQVSELIKKCPSLRNSREFKHISISTDKTPRQMNFYKTLKSELEERKNKGETNLKIKYVGGVPKIVNF</sequence>
<gene>
    <name evidence="1" type="ORF">ACAOBT_LOCUS4074</name>
</gene>
<dbReference type="PANTHER" id="PTHR37445">
    <property type="entry name" value="PROTEIN CBG24663"/>
    <property type="match status" value="1"/>
</dbReference>
<name>A0A9P0JUW7_ACAOB</name>
<evidence type="ECO:0000313" key="2">
    <source>
        <dbReference type="Proteomes" id="UP001152888"/>
    </source>
</evidence>